<dbReference type="Proteomes" id="UP000886005">
    <property type="component" value="Unassembled WGS sequence"/>
</dbReference>
<dbReference type="GO" id="GO:0006654">
    <property type="term" value="P:phosphatidic acid biosynthetic process"/>
    <property type="evidence" value="ECO:0007669"/>
    <property type="project" value="TreeGrafter"/>
</dbReference>
<dbReference type="SUPFAM" id="SSF69593">
    <property type="entry name" value="Glycerol-3-phosphate (1)-acyltransferase"/>
    <property type="match status" value="1"/>
</dbReference>
<dbReference type="InterPro" id="IPR002123">
    <property type="entry name" value="Plipid/glycerol_acylTrfase"/>
</dbReference>
<evidence type="ECO:0000313" key="5">
    <source>
        <dbReference type="EMBL" id="HED11227.1"/>
    </source>
</evidence>
<organism evidence="5">
    <name type="scientific">Caldithrix abyssi</name>
    <dbReference type="NCBI Taxonomy" id="187145"/>
    <lineage>
        <taxon>Bacteria</taxon>
        <taxon>Pseudomonadati</taxon>
        <taxon>Calditrichota</taxon>
        <taxon>Calditrichia</taxon>
        <taxon>Calditrichales</taxon>
        <taxon>Calditrichaceae</taxon>
        <taxon>Caldithrix</taxon>
    </lineage>
</organism>
<dbReference type="AlphaFoldDB" id="A0A7V1LPD3"/>
<evidence type="ECO:0000256" key="2">
    <source>
        <dbReference type="ARBA" id="ARBA00022679"/>
    </source>
</evidence>
<dbReference type="EMBL" id="DRLD01000309">
    <property type="protein sequence ID" value="HED11227.1"/>
    <property type="molecule type" value="Genomic_DNA"/>
</dbReference>
<gene>
    <name evidence="5" type="ORF">ENJ10_11110</name>
</gene>
<evidence type="ECO:0000259" key="4">
    <source>
        <dbReference type="SMART" id="SM00563"/>
    </source>
</evidence>
<keyword evidence="3 5" id="KW-0012">Acyltransferase</keyword>
<dbReference type="PANTHER" id="PTHR10434">
    <property type="entry name" value="1-ACYL-SN-GLYCEROL-3-PHOSPHATE ACYLTRANSFERASE"/>
    <property type="match status" value="1"/>
</dbReference>
<dbReference type="PANTHER" id="PTHR10434:SF9">
    <property type="entry name" value="PHOSPHOLIPID_GLYCEROL ACYLTRANSFERASE DOMAIN-CONTAINING PROTEIN"/>
    <property type="match status" value="1"/>
</dbReference>
<keyword evidence="2" id="KW-0808">Transferase</keyword>
<reference evidence="5" key="1">
    <citation type="journal article" date="2020" name="mSystems">
        <title>Genome- and Community-Level Interaction Insights into Carbon Utilization and Element Cycling Functions of Hydrothermarchaeota in Hydrothermal Sediment.</title>
        <authorList>
            <person name="Zhou Z."/>
            <person name="Liu Y."/>
            <person name="Xu W."/>
            <person name="Pan J."/>
            <person name="Luo Z.H."/>
            <person name="Li M."/>
        </authorList>
    </citation>
    <scope>NUCLEOTIDE SEQUENCE [LARGE SCALE GENOMIC DNA]</scope>
    <source>
        <strain evidence="5">HyVt-456</strain>
    </source>
</reference>
<comment type="pathway">
    <text evidence="1">Lipid metabolism.</text>
</comment>
<dbReference type="CDD" id="cd07988">
    <property type="entry name" value="LPLAT_ABO13168-like"/>
    <property type="match status" value="1"/>
</dbReference>
<protein>
    <submittedName>
        <fullName evidence="5">Acyltransferase</fullName>
    </submittedName>
</protein>
<accession>A0A7V1LPD3</accession>
<evidence type="ECO:0000256" key="3">
    <source>
        <dbReference type="ARBA" id="ARBA00023315"/>
    </source>
</evidence>
<feature type="domain" description="Phospholipid/glycerol acyltransferase" evidence="4">
    <location>
        <begin position="34"/>
        <end position="143"/>
    </location>
</feature>
<evidence type="ECO:0000256" key="1">
    <source>
        <dbReference type="ARBA" id="ARBA00005189"/>
    </source>
</evidence>
<name>A0A7V1LPD3_CALAY</name>
<sequence>MAKNKKWSARISKAILRLFGWRVEYTLPDSEKFVLLAVPHTSNWDLVVMLLASYVMGIEFKWAAKDSLFKGLFGRYMLWLGGVPVNRRKRTNFVDQIAGQIKKHDRFAFVIAPDGTRSKAPYWKSGFYRIALAAQVPIAMGYEDWENKVAGIGPSFMPSGNIPEDMQRLRDFYAGMKGKIPENQGPVRLKEEMQTPDG</sequence>
<dbReference type="Pfam" id="PF01553">
    <property type="entry name" value="Acyltransferase"/>
    <property type="match status" value="1"/>
</dbReference>
<dbReference type="GO" id="GO:0003841">
    <property type="term" value="F:1-acylglycerol-3-phosphate O-acyltransferase activity"/>
    <property type="evidence" value="ECO:0007669"/>
    <property type="project" value="TreeGrafter"/>
</dbReference>
<proteinExistence type="predicted"/>
<dbReference type="SMART" id="SM00563">
    <property type="entry name" value="PlsC"/>
    <property type="match status" value="1"/>
</dbReference>
<comment type="caution">
    <text evidence="5">The sequence shown here is derived from an EMBL/GenBank/DDBJ whole genome shotgun (WGS) entry which is preliminary data.</text>
</comment>